<evidence type="ECO:0000256" key="1">
    <source>
        <dbReference type="SAM" id="MobiDB-lite"/>
    </source>
</evidence>
<evidence type="ECO:0000313" key="2">
    <source>
        <dbReference type="EMBL" id="MED6126751.1"/>
    </source>
</evidence>
<reference evidence="2 3" key="1">
    <citation type="journal article" date="2023" name="Plants (Basel)">
        <title>Bridging the Gap: Combining Genomics and Transcriptomics Approaches to Understand Stylosanthes scabra, an Orphan Legume from the Brazilian Caatinga.</title>
        <authorList>
            <person name="Ferreira-Neto J.R.C."/>
            <person name="da Silva M.D."/>
            <person name="Binneck E."/>
            <person name="de Melo N.F."/>
            <person name="da Silva R.H."/>
            <person name="de Melo A.L.T.M."/>
            <person name="Pandolfi V."/>
            <person name="Bustamante F.O."/>
            <person name="Brasileiro-Vidal A.C."/>
            <person name="Benko-Iseppon A.M."/>
        </authorList>
    </citation>
    <scope>NUCLEOTIDE SEQUENCE [LARGE SCALE GENOMIC DNA]</scope>
    <source>
        <tissue evidence="2">Leaves</tissue>
    </source>
</reference>
<protein>
    <submittedName>
        <fullName evidence="2">Uncharacterized protein</fullName>
    </submittedName>
</protein>
<keyword evidence="3" id="KW-1185">Reference proteome</keyword>
<comment type="caution">
    <text evidence="2">The sequence shown here is derived from an EMBL/GenBank/DDBJ whole genome shotgun (WGS) entry which is preliminary data.</text>
</comment>
<name>A0ABU6RSG6_9FABA</name>
<evidence type="ECO:0000313" key="3">
    <source>
        <dbReference type="Proteomes" id="UP001341840"/>
    </source>
</evidence>
<gene>
    <name evidence="2" type="ORF">PIB30_081519</name>
</gene>
<sequence>MRAAIDAAAGHTKREREIETEREYTFGERVNRREEGVDGVSVTADLAEPPPSLMVTPSPSPLKEEKREGHGFAVVDPCMAEERKPEEECEAQPSTSHHLAFVLPENSFIVARKHHSNAAAAAGDGCRSCCCLVLVAVIARN</sequence>
<proteinExistence type="predicted"/>
<feature type="region of interest" description="Disordered" evidence="1">
    <location>
        <begin position="30"/>
        <end position="69"/>
    </location>
</feature>
<accession>A0ABU6RSG6</accession>
<dbReference type="EMBL" id="JASCZI010031431">
    <property type="protein sequence ID" value="MED6126751.1"/>
    <property type="molecule type" value="Genomic_DNA"/>
</dbReference>
<organism evidence="2 3">
    <name type="scientific">Stylosanthes scabra</name>
    <dbReference type="NCBI Taxonomy" id="79078"/>
    <lineage>
        <taxon>Eukaryota</taxon>
        <taxon>Viridiplantae</taxon>
        <taxon>Streptophyta</taxon>
        <taxon>Embryophyta</taxon>
        <taxon>Tracheophyta</taxon>
        <taxon>Spermatophyta</taxon>
        <taxon>Magnoliopsida</taxon>
        <taxon>eudicotyledons</taxon>
        <taxon>Gunneridae</taxon>
        <taxon>Pentapetalae</taxon>
        <taxon>rosids</taxon>
        <taxon>fabids</taxon>
        <taxon>Fabales</taxon>
        <taxon>Fabaceae</taxon>
        <taxon>Papilionoideae</taxon>
        <taxon>50 kb inversion clade</taxon>
        <taxon>dalbergioids sensu lato</taxon>
        <taxon>Dalbergieae</taxon>
        <taxon>Pterocarpus clade</taxon>
        <taxon>Stylosanthes</taxon>
    </lineage>
</organism>
<dbReference type="Proteomes" id="UP001341840">
    <property type="component" value="Unassembled WGS sequence"/>
</dbReference>